<organism evidence="9 10">
    <name type="scientific">Lutimaribacter saemankumensis</name>
    <dbReference type="NCBI Taxonomy" id="490829"/>
    <lineage>
        <taxon>Bacteria</taxon>
        <taxon>Pseudomonadati</taxon>
        <taxon>Pseudomonadota</taxon>
        <taxon>Alphaproteobacteria</taxon>
        <taxon>Rhodobacterales</taxon>
        <taxon>Roseobacteraceae</taxon>
        <taxon>Lutimaribacter</taxon>
    </lineage>
</organism>
<comment type="function">
    <text evidence="7">Part of the tripartite ATP-independent periplasmic (TRAP) transport system.</text>
</comment>
<feature type="transmembrane region" description="Helical" evidence="7">
    <location>
        <begin position="7"/>
        <end position="30"/>
    </location>
</feature>
<protein>
    <recommendedName>
        <fullName evidence="7">TRAP transporter small permease protein</fullName>
    </recommendedName>
</protein>
<evidence type="ECO:0000256" key="5">
    <source>
        <dbReference type="ARBA" id="ARBA00022989"/>
    </source>
</evidence>
<evidence type="ECO:0000259" key="8">
    <source>
        <dbReference type="Pfam" id="PF04290"/>
    </source>
</evidence>
<evidence type="ECO:0000256" key="4">
    <source>
        <dbReference type="ARBA" id="ARBA00022692"/>
    </source>
</evidence>
<dbReference type="InterPro" id="IPR055348">
    <property type="entry name" value="DctQ"/>
</dbReference>
<dbReference type="OrthoDB" id="4250245at2"/>
<feature type="transmembrane region" description="Helical" evidence="7">
    <location>
        <begin position="136"/>
        <end position="156"/>
    </location>
</feature>
<reference evidence="9 10" key="1">
    <citation type="submission" date="2016-10" db="EMBL/GenBank/DDBJ databases">
        <authorList>
            <person name="de Groot N.N."/>
        </authorList>
    </citation>
    <scope>NUCLEOTIDE SEQUENCE [LARGE SCALE GENOMIC DNA]</scope>
    <source>
        <strain evidence="9 10">DSM 28010</strain>
    </source>
</reference>
<proteinExistence type="inferred from homology"/>
<keyword evidence="10" id="KW-1185">Reference proteome</keyword>
<evidence type="ECO:0000313" key="9">
    <source>
        <dbReference type="EMBL" id="SDJ08358.1"/>
    </source>
</evidence>
<feature type="domain" description="Tripartite ATP-independent periplasmic transporters DctQ component" evidence="8">
    <location>
        <begin position="26"/>
        <end position="162"/>
    </location>
</feature>
<dbReference type="EMBL" id="FNEB01000008">
    <property type="protein sequence ID" value="SDJ08358.1"/>
    <property type="molecule type" value="Genomic_DNA"/>
</dbReference>
<keyword evidence="2 7" id="KW-0813">Transport</keyword>
<keyword evidence="6 7" id="KW-0472">Membrane</keyword>
<gene>
    <name evidence="9" type="ORF">SAMN05421850_108100</name>
</gene>
<comment type="subcellular location">
    <subcellularLocation>
        <location evidence="7">Cell inner membrane</location>
        <topology evidence="7">Multi-pass membrane protein</topology>
    </subcellularLocation>
    <subcellularLocation>
        <location evidence="1">Cell membrane</location>
        <topology evidence="1">Multi-pass membrane protein</topology>
    </subcellularLocation>
</comment>
<keyword evidence="5 7" id="KW-1133">Transmembrane helix</keyword>
<feature type="transmembrane region" description="Helical" evidence="7">
    <location>
        <begin position="50"/>
        <end position="67"/>
    </location>
</feature>
<dbReference type="Proteomes" id="UP000199340">
    <property type="component" value="Unassembled WGS sequence"/>
</dbReference>
<dbReference type="RefSeq" id="WP_090029489.1">
    <property type="nucleotide sequence ID" value="NZ_FNEB01000008.1"/>
</dbReference>
<name>A0A1G8QUJ5_9RHOB</name>
<keyword evidence="3" id="KW-1003">Cell membrane</keyword>
<evidence type="ECO:0000256" key="2">
    <source>
        <dbReference type="ARBA" id="ARBA00022448"/>
    </source>
</evidence>
<comment type="similarity">
    <text evidence="7">Belongs to the TRAP transporter small permease family.</text>
</comment>
<accession>A0A1G8QUJ5</accession>
<evidence type="ECO:0000313" key="10">
    <source>
        <dbReference type="Proteomes" id="UP000199340"/>
    </source>
</evidence>
<dbReference type="GO" id="GO:0022857">
    <property type="term" value="F:transmembrane transporter activity"/>
    <property type="evidence" value="ECO:0007669"/>
    <property type="project" value="UniProtKB-UniRule"/>
</dbReference>
<keyword evidence="7" id="KW-0997">Cell inner membrane</keyword>
<comment type="subunit">
    <text evidence="7">The complex comprises the extracytoplasmic solute receptor protein and the two transmembrane proteins.</text>
</comment>
<keyword evidence="4 7" id="KW-0812">Transmembrane</keyword>
<evidence type="ECO:0000256" key="1">
    <source>
        <dbReference type="ARBA" id="ARBA00004651"/>
    </source>
</evidence>
<dbReference type="AlphaFoldDB" id="A0A1G8QUJ5"/>
<evidence type="ECO:0000256" key="6">
    <source>
        <dbReference type="ARBA" id="ARBA00023136"/>
    </source>
</evidence>
<dbReference type="Pfam" id="PF04290">
    <property type="entry name" value="DctQ"/>
    <property type="match status" value="1"/>
</dbReference>
<evidence type="ECO:0000256" key="7">
    <source>
        <dbReference type="RuleBase" id="RU369079"/>
    </source>
</evidence>
<dbReference type="GO" id="GO:0005886">
    <property type="term" value="C:plasma membrane"/>
    <property type="evidence" value="ECO:0007669"/>
    <property type="project" value="UniProtKB-SubCell"/>
</dbReference>
<feature type="transmembrane region" description="Helical" evidence="7">
    <location>
        <begin position="95"/>
        <end position="116"/>
    </location>
</feature>
<sequence>MRRILRALDGVTQAANVAGSLLILLLMGLVGLDVAGRNLFGAPVPGVPEMVTLSIVAIVFLQIPQALRAGRMTRSEAVLGWLAGRAPWAGKALETLFDLLAIAVIWVILRSTWPIFTRAWDRGEFIGALGDFTAPVWPVKATILLGCALLILQFAARILRRWFGGQA</sequence>
<dbReference type="STRING" id="490829.SAMN05421850_108100"/>
<evidence type="ECO:0000256" key="3">
    <source>
        <dbReference type="ARBA" id="ARBA00022475"/>
    </source>
</evidence>